<dbReference type="EMBL" id="KZ857503">
    <property type="protein sequence ID" value="RDX41723.1"/>
    <property type="molecule type" value="Genomic_DNA"/>
</dbReference>
<dbReference type="OrthoDB" id="2750162at2759"/>
<evidence type="ECO:0000313" key="2">
    <source>
        <dbReference type="Proteomes" id="UP000256964"/>
    </source>
</evidence>
<reference evidence="1 2" key="1">
    <citation type="journal article" date="2018" name="Biotechnol. Biofuels">
        <title>Integrative visual omics of the white-rot fungus Polyporus brumalis exposes the biotechnological potential of its oxidative enzymes for delignifying raw plant biomass.</title>
        <authorList>
            <person name="Miyauchi S."/>
            <person name="Rancon A."/>
            <person name="Drula E."/>
            <person name="Hage H."/>
            <person name="Chaduli D."/>
            <person name="Favel A."/>
            <person name="Grisel S."/>
            <person name="Henrissat B."/>
            <person name="Herpoel-Gimbert I."/>
            <person name="Ruiz-Duenas F.J."/>
            <person name="Chevret D."/>
            <person name="Hainaut M."/>
            <person name="Lin J."/>
            <person name="Wang M."/>
            <person name="Pangilinan J."/>
            <person name="Lipzen A."/>
            <person name="Lesage-Meessen L."/>
            <person name="Navarro D."/>
            <person name="Riley R."/>
            <person name="Grigoriev I.V."/>
            <person name="Zhou S."/>
            <person name="Raouche S."/>
            <person name="Rosso M.N."/>
        </authorList>
    </citation>
    <scope>NUCLEOTIDE SEQUENCE [LARGE SCALE GENOMIC DNA]</scope>
    <source>
        <strain evidence="1 2">BRFM 1820</strain>
    </source>
</reference>
<sequence length="102" mass="11422">ASQFILPTNDPSSISAEQICGWLAALNRPGVEQVDMTPEQRELILTLVCAYRAFLELPRGVELGKFYLFTAQLVVATTELDPLEDAEPHLREVADWLMHTLP</sequence>
<proteinExistence type="predicted"/>
<name>A0A371CN66_9APHY</name>
<feature type="non-terminal residue" evidence="1">
    <location>
        <position position="1"/>
    </location>
</feature>
<keyword evidence="2" id="KW-1185">Reference proteome</keyword>
<organism evidence="1 2">
    <name type="scientific">Lentinus brumalis</name>
    <dbReference type="NCBI Taxonomy" id="2498619"/>
    <lineage>
        <taxon>Eukaryota</taxon>
        <taxon>Fungi</taxon>
        <taxon>Dikarya</taxon>
        <taxon>Basidiomycota</taxon>
        <taxon>Agaricomycotina</taxon>
        <taxon>Agaricomycetes</taxon>
        <taxon>Polyporales</taxon>
        <taxon>Polyporaceae</taxon>
        <taxon>Lentinus</taxon>
    </lineage>
</organism>
<accession>A0A371CN66</accession>
<protein>
    <submittedName>
        <fullName evidence="1">Uncharacterized protein</fullName>
    </submittedName>
</protein>
<feature type="non-terminal residue" evidence="1">
    <location>
        <position position="102"/>
    </location>
</feature>
<evidence type="ECO:0000313" key="1">
    <source>
        <dbReference type="EMBL" id="RDX41723.1"/>
    </source>
</evidence>
<gene>
    <name evidence="1" type="ORF">OH76DRAFT_1306828</name>
</gene>
<dbReference type="AlphaFoldDB" id="A0A371CN66"/>
<dbReference type="Proteomes" id="UP000256964">
    <property type="component" value="Unassembled WGS sequence"/>
</dbReference>